<organism evidence="2 3">
    <name type="scientific">Septoria linicola</name>
    <dbReference type="NCBI Taxonomy" id="215465"/>
    <lineage>
        <taxon>Eukaryota</taxon>
        <taxon>Fungi</taxon>
        <taxon>Dikarya</taxon>
        <taxon>Ascomycota</taxon>
        <taxon>Pezizomycotina</taxon>
        <taxon>Dothideomycetes</taxon>
        <taxon>Dothideomycetidae</taxon>
        <taxon>Mycosphaerellales</taxon>
        <taxon>Mycosphaerellaceae</taxon>
        <taxon>Septoria</taxon>
    </lineage>
</organism>
<feature type="compositionally biased region" description="Low complexity" evidence="1">
    <location>
        <begin position="168"/>
        <end position="178"/>
    </location>
</feature>
<feature type="region of interest" description="Disordered" evidence="1">
    <location>
        <begin position="257"/>
        <end position="299"/>
    </location>
</feature>
<proteinExistence type="predicted"/>
<gene>
    <name evidence="2" type="ORF">Slin15195_G090590</name>
</gene>
<dbReference type="Proteomes" id="UP001056384">
    <property type="component" value="Chromosome 7"/>
</dbReference>
<feature type="compositionally biased region" description="Pro residues" evidence="1">
    <location>
        <begin position="45"/>
        <end position="55"/>
    </location>
</feature>
<feature type="region of interest" description="Disordered" evidence="1">
    <location>
        <begin position="168"/>
        <end position="188"/>
    </location>
</feature>
<name>A0A9Q9EM78_9PEZI</name>
<feature type="compositionally biased region" description="Low complexity" evidence="1">
    <location>
        <begin position="113"/>
        <end position="122"/>
    </location>
</feature>
<evidence type="ECO:0000313" key="3">
    <source>
        <dbReference type="Proteomes" id="UP001056384"/>
    </source>
</evidence>
<feature type="compositionally biased region" description="Polar residues" evidence="1">
    <location>
        <begin position="30"/>
        <end position="40"/>
    </location>
</feature>
<protein>
    <submittedName>
        <fullName evidence="2">Uncharacterized protein</fullName>
    </submittedName>
</protein>
<dbReference type="AlphaFoldDB" id="A0A9Q9EM78"/>
<evidence type="ECO:0000256" key="1">
    <source>
        <dbReference type="SAM" id="MobiDB-lite"/>
    </source>
</evidence>
<feature type="region of interest" description="Disordered" evidence="1">
    <location>
        <begin position="1"/>
        <end position="156"/>
    </location>
</feature>
<accession>A0A9Q9EM78</accession>
<sequence>MASFSSAPVSHFTAVRDRKRKRDHGLSIQPEYSSLAQGTISPARPDSPPPSPRPELAPRKKQSRPQLSLSRPPTAGGGPLSSHPTNEDHIPGAWPPTPDADMDHEPMDVSVDTSTNTNNINHTTRDRADSYITSPTSPTAPPMYPTNGQHRTGTVRRLFSLSSLRQSFSSSRTSLSQRPDTSHGSYQAPYHSYTVSRAESPSIMSTTASTAPIASMRLSNDQRPSTGLRKKRSSSWFKRKSTFFGVNDDGTLDVLDEDGPEHKRFKDNQLPTLPEIGSLSGGSLDGGSIGWDDQLFKRQ</sequence>
<evidence type="ECO:0000313" key="2">
    <source>
        <dbReference type="EMBL" id="USW55740.1"/>
    </source>
</evidence>
<dbReference type="EMBL" id="CP099424">
    <property type="protein sequence ID" value="USW55740.1"/>
    <property type="molecule type" value="Genomic_DNA"/>
</dbReference>
<keyword evidence="3" id="KW-1185">Reference proteome</keyword>
<reference evidence="2" key="1">
    <citation type="submission" date="2022-06" db="EMBL/GenBank/DDBJ databases">
        <title>Complete genome sequences of two strains of the flax pathogen Septoria linicola.</title>
        <authorList>
            <person name="Lapalu N."/>
            <person name="Simon A."/>
            <person name="Demenou B."/>
            <person name="Paumier D."/>
            <person name="Guillot M.-P."/>
            <person name="Gout L."/>
            <person name="Valade R."/>
        </authorList>
    </citation>
    <scope>NUCLEOTIDE SEQUENCE</scope>
    <source>
        <strain evidence="2">SE15195</strain>
    </source>
</reference>
<feature type="compositionally biased region" description="Gly residues" evidence="1">
    <location>
        <begin position="279"/>
        <end position="289"/>
    </location>
</feature>